<name>A0A1S7LJH3_MAGMO</name>
<dbReference type="AlphaFoldDB" id="A0A1S7LJH3"/>
<reference evidence="1" key="1">
    <citation type="submission" date="2015-04" db="EMBL/GenBank/DDBJ databases">
        <authorList>
            <person name="Syromyatnikov M.Y."/>
            <person name="Popov V.N."/>
        </authorList>
    </citation>
    <scope>NUCLEOTIDE SEQUENCE</scope>
    <source>
        <strain evidence="1">MO-1</strain>
    </source>
</reference>
<dbReference type="EMBL" id="LO017727">
    <property type="protein sequence ID" value="CRH07122.1"/>
    <property type="molecule type" value="Genomic_DNA"/>
</dbReference>
<proteinExistence type="predicted"/>
<evidence type="ECO:0000313" key="1">
    <source>
        <dbReference type="EMBL" id="CRH07122.1"/>
    </source>
</evidence>
<accession>A0A1S7LJH3</accession>
<gene>
    <name evidence="1" type="ORF">MAGMO_2976</name>
</gene>
<protein>
    <submittedName>
        <fullName evidence="1">Uncharacterized protein</fullName>
    </submittedName>
</protein>
<sequence>MSCVKQAAIFYRDRVGFSLEYLQQKPNDASMVYGAVTIDFGEARPEHMGRGICFIQFAGVPSAG</sequence>
<organism evidence="1">
    <name type="scientific">Magnetococcus massalia (strain MO-1)</name>
    <dbReference type="NCBI Taxonomy" id="451514"/>
    <lineage>
        <taxon>Bacteria</taxon>
        <taxon>Pseudomonadati</taxon>
        <taxon>Pseudomonadota</taxon>
        <taxon>Magnetococcia</taxon>
        <taxon>Magnetococcales</taxon>
        <taxon>Magnetococcaceae</taxon>
        <taxon>Magnetococcus</taxon>
    </lineage>
</organism>